<dbReference type="RefSeq" id="WP_115548881.1">
    <property type="nucleotide sequence ID" value="NZ_QRGP01000001.1"/>
</dbReference>
<keyword evidence="2" id="KW-0472">Membrane</keyword>
<feature type="compositionally biased region" description="Acidic residues" evidence="1">
    <location>
        <begin position="1"/>
        <end position="10"/>
    </location>
</feature>
<dbReference type="AlphaFoldDB" id="A0A371BII6"/>
<reference evidence="4" key="1">
    <citation type="submission" date="2018-08" db="EMBL/GenBank/DDBJ databases">
        <authorList>
            <person name="Kim S.-J."/>
            <person name="Jung G.-Y."/>
        </authorList>
    </citation>
    <scope>NUCLEOTIDE SEQUENCE [LARGE SCALE GENOMIC DNA]</scope>
    <source>
        <strain evidence="4">GY_G</strain>
    </source>
</reference>
<proteinExistence type="predicted"/>
<evidence type="ECO:0000256" key="2">
    <source>
        <dbReference type="SAM" id="Phobius"/>
    </source>
</evidence>
<feature type="region of interest" description="Disordered" evidence="1">
    <location>
        <begin position="1"/>
        <end position="31"/>
    </location>
</feature>
<dbReference type="Proteomes" id="UP000263833">
    <property type="component" value="Unassembled WGS sequence"/>
</dbReference>
<organism evidence="3 4">
    <name type="scientific">Sphingorhabdus pulchriflava</name>
    <dbReference type="NCBI Taxonomy" id="2292257"/>
    <lineage>
        <taxon>Bacteria</taxon>
        <taxon>Pseudomonadati</taxon>
        <taxon>Pseudomonadota</taxon>
        <taxon>Alphaproteobacteria</taxon>
        <taxon>Sphingomonadales</taxon>
        <taxon>Sphingomonadaceae</taxon>
        <taxon>Sphingorhabdus</taxon>
    </lineage>
</organism>
<protein>
    <submittedName>
        <fullName evidence="3">Uncharacterized protein</fullName>
    </submittedName>
</protein>
<keyword evidence="4" id="KW-1185">Reference proteome</keyword>
<feature type="transmembrane region" description="Helical" evidence="2">
    <location>
        <begin position="34"/>
        <end position="56"/>
    </location>
</feature>
<feature type="compositionally biased region" description="Basic and acidic residues" evidence="1">
    <location>
        <begin position="13"/>
        <end position="31"/>
    </location>
</feature>
<name>A0A371BII6_9SPHN</name>
<keyword evidence="2" id="KW-0812">Transmembrane</keyword>
<evidence type="ECO:0000313" key="3">
    <source>
        <dbReference type="EMBL" id="RDV07337.1"/>
    </source>
</evidence>
<evidence type="ECO:0000313" key="4">
    <source>
        <dbReference type="Proteomes" id="UP000263833"/>
    </source>
</evidence>
<keyword evidence="2" id="KW-1133">Transmembrane helix</keyword>
<gene>
    <name evidence="3" type="ORF">DXH95_08260</name>
</gene>
<dbReference type="EMBL" id="QRGP01000001">
    <property type="protein sequence ID" value="RDV07337.1"/>
    <property type="molecule type" value="Genomic_DNA"/>
</dbReference>
<evidence type="ECO:0000256" key="1">
    <source>
        <dbReference type="SAM" id="MobiDB-lite"/>
    </source>
</evidence>
<sequence>MTDTPEDTPPDNETMREVKRAKARKEAAEDKGGIGWKTAAGIGIGSAALAAALIYANKARKKDSD</sequence>
<comment type="caution">
    <text evidence="3">The sequence shown here is derived from an EMBL/GenBank/DDBJ whole genome shotgun (WGS) entry which is preliminary data.</text>
</comment>
<accession>A0A371BII6</accession>